<dbReference type="GO" id="GO:0042102">
    <property type="term" value="P:positive regulation of T cell proliferation"/>
    <property type="evidence" value="ECO:0007669"/>
    <property type="project" value="TreeGrafter"/>
</dbReference>
<dbReference type="SMART" id="SM00408">
    <property type="entry name" value="IGc2"/>
    <property type="match status" value="2"/>
</dbReference>
<dbReference type="PANTHER" id="PTHR25466:SF11">
    <property type="entry name" value="GALECTIN 17-RELATED"/>
    <property type="match status" value="1"/>
</dbReference>
<proteinExistence type="predicted"/>
<evidence type="ECO:0000256" key="7">
    <source>
        <dbReference type="ARBA" id="ARBA00023157"/>
    </source>
</evidence>
<comment type="caution">
    <text evidence="15">The sequence shown here is derived from an EMBL/GenBank/DDBJ whole genome shotgun (WGS) entry which is preliminary data.</text>
</comment>
<feature type="transmembrane region" description="Helical" evidence="12">
    <location>
        <begin position="220"/>
        <end position="249"/>
    </location>
</feature>
<protein>
    <recommendedName>
        <fullName evidence="14">Ig-like domain-containing protein</fullName>
    </recommendedName>
</protein>
<reference evidence="15" key="1">
    <citation type="journal article" date="2023" name="Science">
        <title>Genome structures resolve the early diversification of teleost fishes.</title>
        <authorList>
            <person name="Parey E."/>
            <person name="Louis A."/>
            <person name="Montfort J."/>
            <person name="Bouchez O."/>
            <person name="Roques C."/>
            <person name="Iampietro C."/>
            <person name="Lluch J."/>
            <person name="Castinel A."/>
            <person name="Donnadieu C."/>
            <person name="Desvignes T."/>
            <person name="Floi Bucao C."/>
            <person name="Jouanno E."/>
            <person name="Wen M."/>
            <person name="Mejri S."/>
            <person name="Dirks R."/>
            <person name="Jansen H."/>
            <person name="Henkel C."/>
            <person name="Chen W.J."/>
            <person name="Zahm M."/>
            <person name="Cabau C."/>
            <person name="Klopp C."/>
            <person name="Thompson A.W."/>
            <person name="Robinson-Rechavi M."/>
            <person name="Braasch I."/>
            <person name="Lecointre G."/>
            <person name="Bobe J."/>
            <person name="Postlethwait J.H."/>
            <person name="Berthelot C."/>
            <person name="Roest Crollius H."/>
            <person name="Guiguen Y."/>
        </authorList>
    </citation>
    <scope>NUCLEOTIDE SEQUENCE</scope>
    <source>
        <strain evidence="15">WJC10195</strain>
    </source>
</reference>
<feature type="domain" description="Ig-like" evidence="14">
    <location>
        <begin position="113"/>
        <end position="219"/>
    </location>
</feature>
<dbReference type="EMBL" id="JAINUF010000012">
    <property type="protein sequence ID" value="KAJ8345155.1"/>
    <property type="molecule type" value="Genomic_DNA"/>
</dbReference>
<dbReference type="SMART" id="SM00409">
    <property type="entry name" value="IG"/>
    <property type="match status" value="2"/>
</dbReference>
<sequence>MTLQICVLIGLLFVPQAASQDIPEVISVSLGHPLTLSCGGSSRRDVLWYFKQYGQDHWHLLAKLQDGALSTGSVFQGRVEKLENYNITISSVVYNDKGIYECKHKDGTVLSDVKVDILSPSDVSIVNGMSASLPCYGNIDKGGRTFDLDILWKKGEKTVYHLHDDTITYGDGFENRASLSTKLALQGNLSLTIRETRFSDQGEYQCFYNRQKGNPDSVSLVVLVTGAVAGIMLAVLAVLALAVAVGFVYKRFKNRESGSTFRHQGAQAVDQNGSDSRACRASLLPDDLELQQSVSETQPTHTKLLLPVSENEPSPPEPRLPVTETQPDLTKIQAKSAEEL</sequence>
<keyword evidence="5 12" id="KW-1133">Transmembrane helix</keyword>
<evidence type="ECO:0000256" key="2">
    <source>
        <dbReference type="ARBA" id="ARBA00022475"/>
    </source>
</evidence>
<evidence type="ECO:0000313" key="15">
    <source>
        <dbReference type="EMBL" id="KAJ8345155.1"/>
    </source>
</evidence>
<dbReference type="PROSITE" id="PS50835">
    <property type="entry name" value="IG_LIKE"/>
    <property type="match status" value="2"/>
</dbReference>
<dbReference type="GO" id="GO:0007166">
    <property type="term" value="P:cell surface receptor signaling pathway"/>
    <property type="evidence" value="ECO:0007669"/>
    <property type="project" value="TreeGrafter"/>
</dbReference>
<evidence type="ECO:0000256" key="5">
    <source>
        <dbReference type="ARBA" id="ARBA00022989"/>
    </source>
</evidence>
<dbReference type="GO" id="GO:0042130">
    <property type="term" value="P:negative regulation of T cell proliferation"/>
    <property type="evidence" value="ECO:0007669"/>
    <property type="project" value="TreeGrafter"/>
</dbReference>
<dbReference type="Proteomes" id="UP001152622">
    <property type="component" value="Chromosome 12"/>
</dbReference>
<keyword evidence="10" id="KW-0393">Immunoglobulin domain</keyword>
<keyword evidence="6 12" id="KW-0472">Membrane</keyword>
<dbReference type="InterPro" id="IPR007110">
    <property type="entry name" value="Ig-like_dom"/>
</dbReference>
<evidence type="ECO:0000256" key="3">
    <source>
        <dbReference type="ARBA" id="ARBA00022692"/>
    </source>
</evidence>
<name>A0A9Q1EUA0_SYNKA</name>
<feature type="chain" id="PRO_5040384122" description="Ig-like domain-containing protein" evidence="13">
    <location>
        <begin position="20"/>
        <end position="340"/>
    </location>
</feature>
<evidence type="ECO:0000256" key="11">
    <source>
        <dbReference type="SAM" id="MobiDB-lite"/>
    </source>
</evidence>
<organism evidence="15 16">
    <name type="scientific">Synaphobranchus kaupii</name>
    <name type="common">Kaup's arrowtooth eel</name>
    <dbReference type="NCBI Taxonomy" id="118154"/>
    <lineage>
        <taxon>Eukaryota</taxon>
        <taxon>Metazoa</taxon>
        <taxon>Chordata</taxon>
        <taxon>Craniata</taxon>
        <taxon>Vertebrata</taxon>
        <taxon>Euteleostomi</taxon>
        <taxon>Actinopterygii</taxon>
        <taxon>Neopterygii</taxon>
        <taxon>Teleostei</taxon>
        <taxon>Anguilliformes</taxon>
        <taxon>Synaphobranchidae</taxon>
        <taxon>Synaphobranchus</taxon>
    </lineage>
</organism>
<dbReference type="InterPro" id="IPR003599">
    <property type="entry name" value="Ig_sub"/>
</dbReference>
<dbReference type="SUPFAM" id="SSF48726">
    <property type="entry name" value="Immunoglobulin"/>
    <property type="match status" value="2"/>
</dbReference>
<keyword evidence="9" id="KW-0325">Glycoprotein</keyword>
<accession>A0A9Q1EUA0</accession>
<dbReference type="GO" id="GO:0006955">
    <property type="term" value="P:immune response"/>
    <property type="evidence" value="ECO:0007669"/>
    <property type="project" value="TreeGrafter"/>
</dbReference>
<dbReference type="OrthoDB" id="8836910at2759"/>
<dbReference type="InterPro" id="IPR036179">
    <property type="entry name" value="Ig-like_dom_sf"/>
</dbReference>
<comment type="subcellular location">
    <subcellularLocation>
        <location evidence="1">Cell membrane</location>
        <topology evidence="1">Single-pass type I membrane protein</topology>
    </subcellularLocation>
</comment>
<keyword evidence="8" id="KW-0675">Receptor</keyword>
<evidence type="ECO:0000256" key="4">
    <source>
        <dbReference type="ARBA" id="ARBA00022729"/>
    </source>
</evidence>
<keyword evidence="2" id="KW-1003">Cell membrane</keyword>
<dbReference type="InterPro" id="IPR013106">
    <property type="entry name" value="Ig_V-set"/>
</dbReference>
<dbReference type="GO" id="GO:0009897">
    <property type="term" value="C:external side of plasma membrane"/>
    <property type="evidence" value="ECO:0007669"/>
    <property type="project" value="TreeGrafter"/>
</dbReference>
<evidence type="ECO:0000256" key="6">
    <source>
        <dbReference type="ARBA" id="ARBA00023136"/>
    </source>
</evidence>
<evidence type="ECO:0000256" key="10">
    <source>
        <dbReference type="ARBA" id="ARBA00023319"/>
    </source>
</evidence>
<keyword evidence="3 12" id="KW-0812">Transmembrane</keyword>
<dbReference type="InterPro" id="IPR051713">
    <property type="entry name" value="T-cell_Activation_Regulation"/>
</dbReference>
<dbReference type="InterPro" id="IPR013783">
    <property type="entry name" value="Ig-like_fold"/>
</dbReference>
<evidence type="ECO:0000256" key="9">
    <source>
        <dbReference type="ARBA" id="ARBA00023180"/>
    </source>
</evidence>
<dbReference type="Pfam" id="PF07686">
    <property type="entry name" value="V-set"/>
    <property type="match status" value="1"/>
</dbReference>
<gene>
    <name evidence="15" type="ORF">SKAU_G00293480</name>
</gene>
<keyword evidence="16" id="KW-1185">Reference proteome</keyword>
<keyword evidence="7" id="KW-1015">Disulfide bond</keyword>
<evidence type="ECO:0000256" key="12">
    <source>
        <dbReference type="SAM" id="Phobius"/>
    </source>
</evidence>
<evidence type="ECO:0000256" key="13">
    <source>
        <dbReference type="SAM" id="SignalP"/>
    </source>
</evidence>
<evidence type="ECO:0000259" key="14">
    <source>
        <dbReference type="PROSITE" id="PS50835"/>
    </source>
</evidence>
<dbReference type="PANTHER" id="PTHR25466">
    <property type="entry name" value="T-LYMPHOCYTE ACTIVATION ANTIGEN"/>
    <property type="match status" value="1"/>
</dbReference>
<evidence type="ECO:0000313" key="16">
    <source>
        <dbReference type="Proteomes" id="UP001152622"/>
    </source>
</evidence>
<evidence type="ECO:0000256" key="1">
    <source>
        <dbReference type="ARBA" id="ARBA00004251"/>
    </source>
</evidence>
<keyword evidence="4 13" id="KW-0732">Signal</keyword>
<dbReference type="GO" id="GO:0071222">
    <property type="term" value="P:cellular response to lipopolysaccharide"/>
    <property type="evidence" value="ECO:0007669"/>
    <property type="project" value="TreeGrafter"/>
</dbReference>
<feature type="domain" description="Ig-like" evidence="14">
    <location>
        <begin position="15"/>
        <end position="102"/>
    </location>
</feature>
<dbReference type="Gene3D" id="2.60.40.10">
    <property type="entry name" value="Immunoglobulins"/>
    <property type="match status" value="2"/>
</dbReference>
<feature type="signal peptide" evidence="13">
    <location>
        <begin position="1"/>
        <end position="19"/>
    </location>
</feature>
<feature type="region of interest" description="Disordered" evidence="11">
    <location>
        <begin position="295"/>
        <end position="340"/>
    </location>
</feature>
<dbReference type="AlphaFoldDB" id="A0A9Q1EUA0"/>
<evidence type="ECO:0000256" key="8">
    <source>
        <dbReference type="ARBA" id="ARBA00023170"/>
    </source>
</evidence>
<dbReference type="InterPro" id="IPR003598">
    <property type="entry name" value="Ig_sub2"/>
</dbReference>
<dbReference type="GO" id="GO:0031295">
    <property type="term" value="P:T cell costimulation"/>
    <property type="evidence" value="ECO:0007669"/>
    <property type="project" value="TreeGrafter"/>
</dbReference>